<dbReference type="Proteomes" id="UP001230156">
    <property type="component" value="Unassembled WGS sequence"/>
</dbReference>
<name>A0ABU0YFJ8_9PROT</name>
<accession>A0ABU0YFJ8</accession>
<comment type="caution">
    <text evidence="1">The sequence shown here is derived from an EMBL/GenBank/DDBJ whole genome shotgun (WGS) entry which is preliminary data.</text>
</comment>
<dbReference type="RefSeq" id="WP_379953875.1">
    <property type="nucleotide sequence ID" value="NZ_JAUYVI010000001.1"/>
</dbReference>
<sequence>MGLLQPHGRRRGRDGQARLKTVIVANLPQARAALDAARAAGGTAGETIGLAAPPDAAIQYGVLFYVKLSEQLAAEYPELQPVIAVDCGDRADLAHDAMRFGLKSIVFRGDPRTAEKLADIAGTLGVKFRSHPA</sequence>
<evidence type="ECO:0000313" key="2">
    <source>
        <dbReference type="Proteomes" id="UP001230156"/>
    </source>
</evidence>
<protein>
    <submittedName>
        <fullName evidence="1">Uncharacterized protein</fullName>
    </submittedName>
</protein>
<gene>
    <name evidence="1" type="ORF">Q8A70_02345</name>
</gene>
<organism evidence="1 2">
    <name type="scientific">Dongia sedimenti</name>
    <dbReference type="NCBI Taxonomy" id="3064282"/>
    <lineage>
        <taxon>Bacteria</taxon>
        <taxon>Pseudomonadati</taxon>
        <taxon>Pseudomonadota</taxon>
        <taxon>Alphaproteobacteria</taxon>
        <taxon>Rhodospirillales</taxon>
        <taxon>Dongiaceae</taxon>
        <taxon>Dongia</taxon>
    </lineage>
</organism>
<reference evidence="2" key="1">
    <citation type="submission" date="2023-08" db="EMBL/GenBank/DDBJ databases">
        <title>Rhodospirillaceae gen. nov., a novel taxon isolated from the Yangtze River Yuezi River estuary sludge.</title>
        <authorList>
            <person name="Ruan L."/>
        </authorList>
    </citation>
    <scope>NUCLEOTIDE SEQUENCE [LARGE SCALE GENOMIC DNA]</scope>
    <source>
        <strain evidence="2">R-7</strain>
    </source>
</reference>
<dbReference type="EMBL" id="JAUYVI010000001">
    <property type="protein sequence ID" value="MDQ7246484.1"/>
    <property type="molecule type" value="Genomic_DNA"/>
</dbReference>
<keyword evidence="2" id="KW-1185">Reference proteome</keyword>
<evidence type="ECO:0000313" key="1">
    <source>
        <dbReference type="EMBL" id="MDQ7246484.1"/>
    </source>
</evidence>
<proteinExistence type="predicted"/>